<evidence type="ECO:0000313" key="3">
    <source>
        <dbReference type="Proteomes" id="UP000827284"/>
    </source>
</evidence>
<gene>
    <name evidence="2" type="ORF">EMPS_00294</name>
</gene>
<feature type="compositionally biased region" description="Basic and acidic residues" evidence="1">
    <location>
        <begin position="499"/>
        <end position="515"/>
    </location>
</feature>
<feature type="region of interest" description="Disordered" evidence="1">
    <location>
        <begin position="142"/>
        <end position="524"/>
    </location>
</feature>
<dbReference type="EMBL" id="BQFW01000001">
    <property type="protein sequence ID" value="GJJ67948.1"/>
    <property type="molecule type" value="Genomic_DNA"/>
</dbReference>
<feature type="compositionally biased region" description="Basic and acidic residues" evidence="1">
    <location>
        <begin position="376"/>
        <end position="389"/>
    </location>
</feature>
<protein>
    <submittedName>
        <fullName evidence="2">Uncharacterized protein</fullName>
    </submittedName>
</protein>
<reference evidence="2" key="2">
    <citation type="journal article" date="2022" name="Microbiol. Resour. Announc.">
        <title>Whole-Genome Sequence of Entomortierella parvispora E1425, a Mucoromycotan Fungus Associated with Burkholderiaceae-Related Endosymbiotic Bacteria.</title>
        <authorList>
            <person name="Herlambang A."/>
            <person name="Guo Y."/>
            <person name="Takashima Y."/>
            <person name="Narisawa K."/>
            <person name="Ohta H."/>
            <person name="Nishizawa T."/>
        </authorList>
    </citation>
    <scope>NUCLEOTIDE SEQUENCE</scope>
    <source>
        <strain evidence="2">E1425</strain>
    </source>
</reference>
<evidence type="ECO:0000313" key="2">
    <source>
        <dbReference type="EMBL" id="GJJ67948.1"/>
    </source>
</evidence>
<reference evidence="2" key="1">
    <citation type="submission" date="2021-11" db="EMBL/GenBank/DDBJ databases">
        <authorList>
            <person name="Herlambang A."/>
            <person name="Guo Y."/>
            <person name="Takashima Y."/>
            <person name="Nishizawa T."/>
        </authorList>
    </citation>
    <scope>NUCLEOTIDE SEQUENCE</scope>
    <source>
        <strain evidence="2">E1425</strain>
    </source>
</reference>
<feature type="compositionally biased region" description="Low complexity" evidence="1">
    <location>
        <begin position="175"/>
        <end position="189"/>
    </location>
</feature>
<feature type="compositionally biased region" description="Basic and acidic residues" evidence="1">
    <location>
        <begin position="281"/>
        <end position="303"/>
    </location>
</feature>
<feature type="compositionally biased region" description="Basic residues" evidence="1">
    <location>
        <begin position="390"/>
        <end position="399"/>
    </location>
</feature>
<sequence length="524" mass="58554">MSTQKDTTSSKKAPNTLSSIVSNLVRSAIGGGNKHDHVPDEDLDKYVADMIMMSAAESRAKYEKYGLTGSKTTGSDIGPSSSNDKIKLASGVVIDRADSNGLKTNKRFLSSIIKNTDSHNQALIRSEEKRAAEAAKELIADLDRRAAERERESGRRRPNTERMYRPEDWRHPDRLLSSSKSSKLSLSSRSKARNSDPPRSGRMRMDEISVEGETESGSGKVNQSVFSKSGGDLKADSDTWKKTPQSPDSGSESGSESSISPSSDSKTRSRSSRSRLWSISPEDHDRKSKGKGSDHSRDHDRPEGISSSRTKSESSSRTKSKSSSSSGSKLGSRMDKYFQEGYDPLLDVHDEDEGSRAYTTHSSKNSKKSKKRKSTRKEEKSKRSSDGSSRHKSKRHRHRSESQGSGDDEDDEKSEKRRRKSRRRDDTDSEDEQEYDRSHKTSSSRSSRSHRKSHRGDSDSDTNNKEAENRKGSSLRSLKGSYTEDEDRRTSSKKKHSSRRLDSGSESDVGRRESSSSRAKRRRH</sequence>
<feature type="compositionally biased region" description="Polar residues" evidence="1">
    <location>
        <begin position="215"/>
        <end position="227"/>
    </location>
</feature>
<feature type="compositionally biased region" description="Basic and acidic residues" evidence="1">
    <location>
        <begin position="231"/>
        <end position="241"/>
    </location>
</feature>
<dbReference type="PANTHER" id="PTHR40132:SF1">
    <property type="entry name" value="PRE-MRNA-SPLICING FACTOR 38B"/>
    <property type="match status" value="1"/>
</dbReference>
<feature type="compositionally biased region" description="Basic and acidic residues" evidence="1">
    <location>
        <begin position="455"/>
        <end position="471"/>
    </location>
</feature>
<feature type="compositionally biased region" description="Basic residues" evidence="1">
    <location>
        <begin position="364"/>
        <end position="375"/>
    </location>
</feature>
<comment type="caution">
    <text evidence="2">The sequence shown here is derived from an EMBL/GenBank/DDBJ whole genome shotgun (WGS) entry which is preliminary data.</text>
</comment>
<keyword evidence="3" id="KW-1185">Reference proteome</keyword>
<organism evidence="2 3">
    <name type="scientific">Entomortierella parvispora</name>
    <dbReference type="NCBI Taxonomy" id="205924"/>
    <lineage>
        <taxon>Eukaryota</taxon>
        <taxon>Fungi</taxon>
        <taxon>Fungi incertae sedis</taxon>
        <taxon>Mucoromycota</taxon>
        <taxon>Mortierellomycotina</taxon>
        <taxon>Mortierellomycetes</taxon>
        <taxon>Mortierellales</taxon>
        <taxon>Mortierellaceae</taxon>
        <taxon>Entomortierella</taxon>
    </lineage>
</organism>
<dbReference type="OrthoDB" id="2431475at2759"/>
<dbReference type="Proteomes" id="UP000827284">
    <property type="component" value="Unassembled WGS sequence"/>
</dbReference>
<evidence type="ECO:0000256" key="1">
    <source>
        <dbReference type="SAM" id="MobiDB-lite"/>
    </source>
</evidence>
<proteinExistence type="predicted"/>
<accession>A0A9P3H1E9</accession>
<name>A0A9P3H1E9_9FUNG</name>
<dbReference type="PANTHER" id="PTHR40132">
    <property type="entry name" value="PRE-MRNA-SPLICING FACTOR 38B"/>
    <property type="match status" value="1"/>
</dbReference>
<dbReference type="AlphaFoldDB" id="A0A9P3H1E9"/>
<feature type="compositionally biased region" description="Low complexity" evidence="1">
    <location>
        <begin position="317"/>
        <end position="331"/>
    </location>
</feature>
<feature type="compositionally biased region" description="Basic and acidic residues" evidence="1">
    <location>
        <begin position="142"/>
        <end position="174"/>
    </location>
</feature>
<feature type="compositionally biased region" description="Low complexity" evidence="1">
    <location>
        <begin position="246"/>
        <end position="264"/>
    </location>
</feature>